<proteinExistence type="predicted"/>
<protein>
    <submittedName>
        <fullName evidence="1">Uncharacterized protein</fullName>
    </submittedName>
</protein>
<dbReference type="AlphaFoldDB" id="A0A4C1ZGP6"/>
<name>A0A4C1ZGP6_EUMVA</name>
<keyword evidence="2" id="KW-1185">Reference proteome</keyword>
<dbReference type="Proteomes" id="UP000299102">
    <property type="component" value="Unassembled WGS sequence"/>
</dbReference>
<evidence type="ECO:0000313" key="2">
    <source>
        <dbReference type="Proteomes" id="UP000299102"/>
    </source>
</evidence>
<dbReference type="EMBL" id="BGZK01001828">
    <property type="protein sequence ID" value="GBP86990.1"/>
    <property type="molecule type" value="Genomic_DNA"/>
</dbReference>
<reference evidence="1 2" key="1">
    <citation type="journal article" date="2019" name="Commun. Biol.">
        <title>The bagworm genome reveals a unique fibroin gene that provides high tensile strength.</title>
        <authorList>
            <person name="Kono N."/>
            <person name="Nakamura H."/>
            <person name="Ohtoshi R."/>
            <person name="Tomita M."/>
            <person name="Numata K."/>
            <person name="Arakawa K."/>
        </authorList>
    </citation>
    <scope>NUCLEOTIDE SEQUENCE [LARGE SCALE GENOMIC DNA]</scope>
</reference>
<evidence type="ECO:0000313" key="1">
    <source>
        <dbReference type="EMBL" id="GBP86990.1"/>
    </source>
</evidence>
<comment type="caution">
    <text evidence="1">The sequence shown here is derived from an EMBL/GenBank/DDBJ whole genome shotgun (WGS) entry which is preliminary data.</text>
</comment>
<sequence length="162" mass="17471">MLKAHYASRVDGESLLRQATGCTGRYPRTTRTPLTRLDDCRDAVQSPSNGTLCGGGARARAAAGASPAPIRLCKQRLPAIASVRLNPTDPAAISRSAPRRAVNNANVSTCPQPSAGRAPAPPYRCLQCDTFQLRAPPREAVAAIRRRTRSGRFVSHYLLDFF</sequence>
<gene>
    <name evidence="1" type="ORF">EVAR_67753_1</name>
</gene>
<accession>A0A4C1ZGP6</accession>
<organism evidence="1 2">
    <name type="scientific">Eumeta variegata</name>
    <name type="common">Bagworm moth</name>
    <name type="synonym">Eumeta japonica</name>
    <dbReference type="NCBI Taxonomy" id="151549"/>
    <lineage>
        <taxon>Eukaryota</taxon>
        <taxon>Metazoa</taxon>
        <taxon>Ecdysozoa</taxon>
        <taxon>Arthropoda</taxon>
        <taxon>Hexapoda</taxon>
        <taxon>Insecta</taxon>
        <taxon>Pterygota</taxon>
        <taxon>Neoptera</taxon>
        <taxon>Endopterygota</taxon>
        <taxon>Lepidoptera</taxon>
        <taxon>Glossata</taxon>
        <taxon>Ditrysia</taxon>
        <taxon>Tineoidea</taxon>
        <taxon>Psychidae</taxon>
        <taxon>Oiketicinae</taxon>
        <taxon>Eumeta</taxon>
    </lineage>
</organism>